<evidence type="ECO:0000313" key="5">
    <source>
        <dbReference type="Proteomes" id="UP000619041"/>
    </source>
</evidence>
<dbReference type="Gene3D" id="1.10.10.60">
    <property type="entry name" value="Homeodomain-like"/>
    <property type="match status" value="1"/>
</dbReference>
<accession>A0ABQ1S6R7</accession>
<dbReference type="InterPro" id="IPR050109">
    <property type="entry name" value="HTH-type_TetR-like_transc_reg"/>
</dbReference>
<feature type="DNA-binding region" description="H-T-H motif" evidence="2">
    <location>
        <begin position="25"/>
        <end position="44"/>
    </location>
</feature>
<dbReference type="Gene3D" id="1.10.357.10">
    <property type="entry name" value="Tetracycline Repressor, domain 2"/>
    <property type="match status" value="1"/>
</dbReference>
<comment type="caution">
    <text evidence="4">The sequence shown here is derived from an EMBL/GenBank/DDBJ whole genome shotgun (WGS) entry which is preliminary data.</text>
</comment>
<dbReference type="Pfam" id="PF09209">
    <property type="entry name" value="CecR_C"/>
    <property type="match status" value="1"/>
</dbReference>
<evidence type="ECO:0000256" key="2">
    <source>
        <dbReference type="PROSITE-ProRule" id="PRU00335"/>
    </source>
</evidence>
<feature type="domain" description="HTH tetR-type" evidence="3">
    <location>
        <begin position="2"/>
        <end position="62"/>
    </location>
</feature>
<proteinExistence type="predicted"/>
<dbReference type="RefSeq" id="WP_188644003.1">
    <property type="nucleotide sequence ID" value="NZ_BMKL01000001.1"/>
</dbReference>
<dbReference type="InterPro" id="IPR036271">
    <property type="entry name" value="Tet_transcr_reg_TetR-rel_C_sf"/>
</dbReference>
<dbReference type="Proteomes" id="UP000619041">
    <property type="component" value="Unassembled WGS sequence"/>
</dbReference>
<keyword evidence="5" id="KW-1185">Reference proteome</keyword>
<organism evidence="4 5">
    <name type="scientific">Tsuneonella deserti</name>
    <dbReference type="NCBI Taxonomy" id="2035528"/>
    <lineage>
        <taxon>Bacteria</taxon>
        <taxon>Pseudomonadati</taxon>
        <taxon>Pseudomonadota</taxon>
        <taxon>Alphaproteobacteria</taxon>
        <taxon>Sphingomonadales</taxon>
        <taxon>Erythrobacteraceae</taxon>
        <taxon>Tsuneonella</taxon>
    </lineage>
</organism>
<dbReference type="InterPro" id="IPR009057">
    <property type="entry name" value="Homeodomain-like_sf"/>
</dbReference>
<dbReference type="PANTHER" id="PTHR30055:SF146">
    <property type="entry name" value="HTH-TYPE TRANSCRIPTIONAL DUAL REGULATOR CECR"/>
    <property type="match status" value="1"/>
</dbReference>
<dbReference type="PANTHER" id="PTHR30055">
    <property type="entry name" value="HTH-TYPE TRANSCRIPTIONAL REGULATOR RUTR"/>
    <property type="match status" value="1"/>
</dbReference>
<gene>
    <name evidence="4" type="ORF">GCM10011515_08530</name>
</gene>
<dbReference type="PRINTS" id="PR00455">
    <property type="entry name" value="HTHTETR"/>
</dbReference>
<sequence length="207" mass="22901">MDHARVHLISTALPIFGKKGFEGASTRELAKAAGRPMSAITYHFSGKEGLYLACAEHIRDTLGGFIAAAVDQQHRAGTPTPEQAKQQLAELFRIITAAMLGETADIARFMLREQQEPTQAFDIIYTGIMGRVLGRMVELLKIVADERLTEVEVRLRVISLMGQVLVFRMAHAALLRLTGWENMGAVERDLIDRAVQDNLRCILDGLS</sequence>
<dbReference type="Pfam" id="PF00440">
    <property type="entry name" value="TetR_N"/>
    <property type="match status" value="1"/>
</dbReference>
<protein>
    <submittedName>
        <fullName evidence="4">TetR family transcriptional regulator</fullName>
    </submittedName>
</protein>
<dbReference type="EMBL" id="BMKL01000001">
    <property type="protein sequence ID" value="GGD91173.1"/>
    <property type="molecule type" value="Genomic_DNA"/>
</dbReference>
<name>A0ABQ1S6R7_9SPHN</name>
<dbReference type="SUPFAM" id="SSF46689">
    <property type="entry name" value="Homeodomain-like"/>
    <property type="match status" value="1"/>
</dbReference>
<dbReference type="PROSITE" id="PS50977">
    <property type="entry name" value="HTH_TETR_2"/>
    <property type="match status" value="1"/>
</dbReference>
<dbReference type="InterPro" id="IPR015292">
    <property type="entry name" value="Tscrpt_reg_YbiH_C"/>
</dbReference>
<evidence type="ECO:0000313" key="4">
    <source>
        <dbReference type="EMBL" id="GGD91173.1"/>
    </source>
</evidence>
<reference evidence="5" key="1">
    <citation type="journal article" date="2019" name="Int. J. Syst. Evol. Microbiol.">
        <title>The Global Catalogue of Microorganisms (GCM) 10K type strain sequencing project: providing services to taxonomists for standard genome sequencing and annotation.</title>
        <authorList>
            <consortium name="The Broad Institute Genomics Platform"/>
            <consortium name="The Broad Institute Genome Sequencing Center for Infectious Disease"/>
            <person name="Wu L."/>
            <person name="Ma J."/>
        </authorList>
    </citation>
    <scope>NUCLEOTIDE SEQUENCE [LARGE SCALE GENOMIC DNA]</scope>
    <source>
        <strain evidence="5">CGMCC 1.15959</strain>
    </source>
</reference>
<dbReference type="InterPro" id="IPR001647">
    <property type="entry name" value="HTH_TetR"/>
</dbReference>
<keyword evidence="1 2" id="KW-0238">DNA-binding</keyword>
<dbReference type="SUPFAM" id="SSF48498">
    <property type="entry name" value="Tetracyclin repressor-like, C-terminal domain"/>
    <property type="match status" value="1"/>
</dbReference>
<evidence type="ECO:0000256" key="1">
    <source>
        <dbReference type="ARBA" id="ARBA00023125"/>
    </source>
</evidence>
<evidence type="ECO:0000259" key="3">
    <source>
        <dbReference type="PROSITE" id="PS50977"/>
    </source>
</evidence>